<feature type="non-terminal residue" evidence="1">
    <location>
        <position position="1"/>
    </location>
</feature>
<gene>
    <name evidence="1" type="ORF">S12H4_46043</name>
</gene>
<evidence type="ECO:0008006" key="2">
    <source>
        <dbReference type="Google" id="ProtNLM"/>
    </source>
</evidence>
<dbReference type="Gene3D" id="3.40.50.300">
    <property type="entry name" value="P-loop containing nucleotide triphosphate hydrolases"/>
    <property type="match status" value="1"/>
</dbReference>
<reference evidence="1" key="1">
    <citation type="journal article" date="2014" name="Front. Microbiol.">
        <title>High frequency of phylogenetically diverse reductive dehalogenase-homologous genes in deep subseafloor sedimentary metagenomes.</title>
        <authorList>
            <person name="Kawai M."/>
            <person name="Futagami T."/>
            <person name="Toyoda A."/>
            <person name="Takaki Y."/>
            <person name="Nishi S."/>
            <person name="Hori S."/>
            <person name="Arai W."/>
            <person name="Tsubouchi T."/>
            <person name="Morono Y."/>
            <person name="Uchiyama I."/>
            <person name="Ito T."/>
            <person name="Fujiyama A."/>
            <person name="Inagaki F."/>
            <person name="Takami H."/>
        </authorList>
    </citation>
    <scope>NUCLEOTIDE SEQUENCE</scope>
    <source>
        <strain evidence="1">Expedition CK06-06</strain>
    </source>
</reference>
<name>X1VAN1_9ZZZZ</name>
<sequence>GIINPSLPEAVRATEIKARAEKVAALHELASARFSVMVGPAGTGKTTVLDVLCNLPEIASKGVLKLAPTGKARVKLGAYAKTVAEFLYEHNRYDGETKRYFMKDGDNYSEDKTVIVDEASMLTEDQLAALIDCLSGVERVWHKKR</sequence>
<protein>
    <recommendedName>
        <fullName evidence="2">AAA+ ATPase domain-containing protein</fullName>
    </recommendedName>
</protein>
<evidence type="ECO:0000313" key="1">
    <source>
        <dbReference type="EMBL" id="GAJ13902.1"/>
    </source>
</evidence>
<comment type="caution">
    <text evidence="1">The sequence shown here is derived from an EMBL/GenBank/DDBJ whole genome shotgun (WGS) entry which is preliminary data.</text>
</comment>
<dbReference type="AlphaFoldDB" id="X1VAN1"/>
<accession>X1VAN1</accession>
<organism evidence="1">
    <name type="scientific">marine sediment metagenome</name>
    <dbReference type="NCBI Taxonomy" id="412755"/>
    <lineage>
        <taxon>unclassified sequences</taxon>
        <taxon>metagenomes</taxon>
        <taxon>ecological metagenomes</taxon>
    </lineage>
</organism>
<dbReference type="EMBL" id="BARW01028531">
    <property type="protein sequence ID" value="GAJ13902.1"/>
    <property type="molecule type" value="Genomic_DNA"/>
</dbReference>
<dbReference type="Pfam" id="PF13604">
    <property type="entry name" value="AAA_30"/>
    <property type="match status" value="1"/>
</dbReference>
<dbReference type="InterPro" id="IPR027417">
    <property type="entry name" value="P-loop_NTPase"/>
</dbReference>
<dbReference type="SUPFAM" id="SSF52540">
    <property type="entry name" value="P-loop containing nucleoside triphosphate hydrolases"/>
    <property type="match status" value="1"/>
</dbReference>
<proteinExistence type="predicted"/>